<protein>
    <submittedName>
        <fullName evidence="7">MFS transporter</fullName>
    </submittedName>
</protein>
<dbReference type="GO" id="GO:0005886">
    <property type="term" value="C:plasma membrane"/>
    <property type="evidence" value="ECO:0007669"/>
    <property type="project" value="UniProtKB-SubCell"/>
</dbReference>
<dbReference type="PRINTS" id="PR01036">
    <property type="entry name" value="TCRTETB"/>
</dbReference>
<dbReference type="GO" id="GO:0022857">
    <property type="term" value="F:transmembrane transporter activity"/>
    <property type="evidence" value="ECO:0007669"/>
    <property type="project" value="InterPro"/>
</dbReference>
<proteinExistence type="predicted"/>
<dbReference type="EMBL" id="CP047156">
    <property type="protein sequence ID" value="QHC00469.1"/>
    <property type="molecule type" value="Genomic_DNA"/>
</dbReference>
<dbReference type="InterPro" id="IPR011701">
    <property type="entry name" value="MFS"/>
</dbReference>
<feature type="transmembrane region" description="Helical" evidence="5">
    <location>
        <begin position="322"/>
        <end position="341"/>
    </location>
</feature>
<keyword evidence="4 5" id="KW-0472">Membrane</keyword>
<dbReference type="PROSITE" id="PS50850">
    <property type="entry name" value="MFS"/>
    <property type="match status" value="1"/>
</dbReference>
<gene>
    <name evidence="7" type="ORF">EK0264_09360</name>
</gene>
<feature type="transmembrane region" description="Helical" evidence="5">
    <location>
        <begin position="182"/>
        <end position="201"/>
    </location>
</feature>
<dbReference type="Gene3D" id="1.20.1720.10">
    <property type="entry name" value="Multidrug resistance protein D"/>
    <property type="match status" value="1"/>
</dbReference>
<feature type="transmembrane region" description="Helical" evidence="5">
    <location>
        <begin position="21"/>
        <end position="47"/>
    </location>
</feature>
<feature type="transmembrane region" description="Helical" evidence="5">
    <location>
        <begin position="449"/>
        <end position="476"/>
    </location>
</feature>
<name>A0A7L4YNT6_9ACTN</name>
<dbReference type="AlphaFoldDB" id="A0A7L4YNT6"/>
<feature type="transmembrane region" description="Helical" evidence="5">
    <location>
        <begin position="348"/>
        <end position="369"/>
    </location>
</feature>
<reference evidence="7 8" key="1">
    <citation type="journal article" date="2018" name="Int. J. Syst. Evol. Microbiol.">
        <title>Epidermidibacterium keratini gen. nov., sp. nov., a member of the family Sporichthyaceae, isolated from keratin epidermis.</title>
        <authorList>
            <person name="Lee D.G."/>
            <person name="Trujillo M.E."/>
            <person name="Kang S."/>
            <person name="Nam J.J."/>
            <person name="Kim Y.J."/>
        </authorList>
    </citation>
    <scope>NUCLEOTIDE SEQUENCE [LARGE SCALE GENOMIC DNA]</scope>
    <source>
        <strain evidence="7 8">EPI-7</strain>
    </source>
</reference>
<feature type="transmembrane region" description="Helical" evidence="5">
    <location>
        <begin position="375"/>
        <end position="402"/>
    </location>
</feature>
<feature type="transmembrane region" description="Helical" evidence="5">
    <location>
        <begin position="213"/>
        <end position="232"/>
    </location>
</feature>
<dbReference type="KEGG" id="eke:EK0264_09360"/>
<comment type="subcellular location">
    <subcellularLocation>
        <location evidence="1">Cell membrane</location>
        <topology evidence="1">Multi-pass membrane protein</topology>
    </subcellularLocation>
</comment>
<feature type="transmembrane region" description="Helical" evidence="5">
    <location>
        <begin position="89"/>
        <end position="116"/>
    </location>
</feature>
<dbReference type="Gene3D" id="1.20.1250.20">
    <property type="entry name" value="MFS general substrate transporter like domains"/>
    <property type="match status" value="1"/>
</dbReference>
<feature type="domain" description="Major facilitator superfamily (MFS) profile" evidence="6">
    <location>
        <begin position="23"/>
        <end position="481"/>
    </location>
</feature>
<sequence>MSETGVNAAIVDRSHNTPVPWPAVSVLLAGLFMATLDSYIVIVAAPTIQQDLHAAPSDVQWVLASYQLSYAVALITAGRIGDIVGRRRVFTLGVVLFTLASVLCALSPSVAGLIAARVAQGLGAALIVPQVYAVVSLVVPGVARSRVFGVVGVVLAMATIGGQLLGGVLVGADVLGTSWRPIFAVNLPIGIALLIFTRRVVPELRASAVHRLDLYGAVVLSMAVLSLTYPLVQGPELGWPRWVIVLFALSVLLLGGFVAVEAAVDRRGGDPLLRLRLFAAPTFTLGLLLVVALYAVITSYYLALSVSLQDGLGLSALDAGLVYVPAAGMFFASSLLAGRLVPRYGTPVLLIGGAILSIGYAAAGLVLVTVQEMSIAVLVPLLMVQSVGGGLVITPALNVVLAGVAPDDTGMASGLLSTAQQIGAALGVAVIGGLFFADFDPELGSARHAAAHGFATASFAACAIAALATALICAIAREPSRRDRSQ</sequence>
<feature type="transmembrane region" description="Helical" evidence="5">
    <location>
        <begin position="276"/>
        <end position="302"/>
    </location>
</feature>
<evidence type="ECO:0000313" key="7">
    <source>
        <dbReference type="EMBL" id="QHC00469.1"/>
    </source>
</evidence>
<evidence type="ECO:0000259" key="6">
    <source>
        <dbReference type="PROSITE" id="PS50850"/>
    </source>
</evidence>
<dbReference type="Proteomes" id="UP000463857">
    <property type="component" value="Chromosome"/>
</dbReference>
<feature type="transmembrane region" description="Helical" evidence="5">
    <location>
        <begin position="244"/>
        <end position="264"/>
    </location>
</feature>
<dbReference type="RefSeq" id="WP_159544984.1">
    <property type="nucleotide sequence ID" value="NZ_CP047156.1"/>
</dbReference>
<evidence type="ECO:0000256" key="3">
    <source>
        <dbReference type="ARBA" id="ARBA00022989"/>
    </source>
</evidence>
<evidence type="ECO:0000256" key="4">
    <source>
        <dbReference type="ARBA" id="ARBA00023136"/>
    </source>
</evidence>
<dbReference type="PANTHER" id="PTHR42718:SF39">
    <property type="entry name" value="ACTINORHODIN TRANSPORTER-RELATED"/>
    <property type="match status" value="1"/>
</dbReference>
<keyword evidence="3 5" id="KW-1133">Transmembrane helix</keyword>
<accession>A0A7L4YNT6</accession>
<dbReference type="SUPFAM" id="SSF103473">
    <property type="entry name" value="MFS general substrate transporter"/>
    <property type="match status" value="1"/>
</dbReference>
<keyword evidence="2 5" id="KW-0812">Transmembrane</keyword>
<feature type="transmembrane region" description="Helical" evidence="5">
    <location>
        <begin position="414"/>
        <end position="437"/>
    </location>
</feature>
<evidence type="ECO:0000256" key="2">
    <source>
        <dbReference type="ARBA" id="ARBA00022692"/>
    </source>
</evidence>
<evidence type="ECO:0000313" key="8">
    <source>
        <dbReference type="Proteomes" id="UP000463857"/>
    </source>
</evidence>
<feature type="transmembrane region" description="Helical" evidence="5">
    <location>
        <begin position="59"/>
        <end position="77"/>
    </location>
</feature>
<dbReference type="FunCoup" id="A0A7L4YNT6">
    <property type="interactions" value="39"/>
</dbReference>
<feature type="transmembrane region" description="Helical" evidence="5">
    <location>
        <begin position="122"/>
        <end position="140"/>
    </location>
</feature>
<evidence type="ECO:0000256" key="5">
    <source>
        <dbReference type="SAM" id="Phobius"/>
    </source>
</evidence>
<evidence type="ECO:0000256" key="1">
    <source>
        <dbReference type="ARBA" id="ARBA00004651"/>
    </source>
</evidence>
<dbReference type="Pfam" id="PF07690">
    <property type="entry name" value="MFS_1"/>
    <property type="match status" value="1"/>
</dbReference>
<dbReference type="CDD" id="cd17321">
    <property type="entry name" value="MFS_MMR_MDR_like"/>
    <property type="match status" value="1"/>
</dbReference>
<dbReference type="InParanoid" id="A0A7L4YNT6"/>
<dbReference type="PANTHER" id="PTHR42718">
    <property type="entry name" value="MAJOR FACILITATOR SUPERFAMILY MULTIDRUG TRANSPORTER MFSC"/>
    <property type="match status" value="1"/>
</dbReference>
<dbReference type="InterPro" id="IPR036259">
    <property type="entry name" value="MFS_trans_sf"/>
</dbReference>
<feature type="transmembrane region" description="Helical" evidence="5">
    <location>
        <begin position="147"/>
        <end position="170"/>
    </location>
</feature>
<keyword evidence="8" id="KW-1185">Reference proteome</keyword>
<dbReference type="OrthoDB" id="783189at2"/>
<organism evidence="7 8">
    <name type="scientific">Epidermidibacterium keratini</name>
    <dbReference type="NCBI Taxonomy" id="1891644"/>
    <lineage>
        <taxon>Bacteria</taxon>
        <taxon>Bacillati</taxon>
        <taxon>Actinomycetota</taxon>
        <taxon>Actinomycetes</taxon>
        <taxon>Sporichthyales</taxon>
        <taxon>Sporichthyaceae</taxon>
        <taxon>Epidermidibacterium</taxon>
    </lineage>
</organism>
<dbReference type="InterPro" id="IPR020846">
    <property type="entry name" value="MFS_dom"/>
</dbReference>